<keyword evidence="1" id="KW-0472">Membrane</keyword>
<organism evidence="2 3">
    <name type="scientific">Candidatus Curtissbacteria bacterium RBG_13_35_7</name>
    <dbReference type="NCBI Taxonomy" id="1797705"/>
    <lineage>
        <taxon>Bacteria</taxon>
        <taxon>Candidatus Curtissiibacteriota</taxon>
    </lineage>
</organism>
<evidence type="ECO:0000256" key="1">
    <source>
        <dbReference type="SAM" id="Phobius"/>
    </source>
</evidence>
<dbReference type="Proteomes" id="UP000176317">
    <property type="component" value="Unassembled WGS sequence"/>
</dbReference>
<accession>A0A1F5G5Z3</accession>
<evidence type="ECO:0000313" key="2">
    <source>
        <dbReference type="EMBL" id="OGD87292.1"/>
    </source>
</evidence>
<dbReference type="PANTHER" id="PTHR37309:SF1">
    <property type="entry name" value="SLR0284 PROTEIN"/>
    <property type="match status" value="1"/>
</dbReference>
<gene>
    <name evidence="2" type="ORF">A2164_04005</name>
</gene>
<dbReference type="EMBL" id="MFAT01000001">
    <property type="protein sequence ID" value="OGD87292.1"/>
    <property type="molecule type" value="Genomic_DNA"/>
</dbReference>
<proteinExistence type="predicted"/>
<evidence type="ECO:0008006" key="4">
    <source>
        <dbReference type="Google" id="ProtNLM"/>
    </source>
</evidence>
<dbReference type="PANTHER" id="PTHR37309">
    <property type="entry name" value="SLR0284 PROTEIN"/>
    <property type="match status" value="1"/>
</dbReference>
<dbReference type="AlphaFoldDB" id="A0A1F5G5Z3"/>
<keyword evidence="1" id="KW-1133">Transmembrane helix</keyword>
<feature type="transmembrane region" description="Helical" evidence="1">
    <location>
        <begin position="54"/>
        <end position="81"/>
    </location>
</feature>
<sequence>MSEKLANWIISALVIYLIATYLEGFTVDSYLTAIIVALVLGVVNAIIKPVLMILTLPITILTLGLFSFVINALLIWGVAYFVPGFEIAGFIPALIAAVALWLINMILSIVLFPVRH</sequence>
<feature type="transmembrane region" description="Helical" evidence="1">
    <location>
        <begin position="87"/>
        <end position="112"/>
    </location>
</feature>
<name>A0A1F5G5Z3_9BACT</name>
<evidence type="ECO:0000313" key="3">
    <source>
        <dbReference type="Proteomes" id="UP000176317"/>
    </source>
</evidence>
<keyword evidence="1" id="KW-0812">Transmembrane</keyword>
<protein>
    <recommendedName>
        <fullName evidence="4">Phage holin family protein</fullName>
    </recommendedName>
</protein>
<dbReference type="InterPro" id="IPR007165">
    <property type="entry name" value="Phage_holin_4_2"/>
</dbReference>
<comment type="caution">
    <text evidence="2">The sequence shown here is derived from an EMBL/GenBank/DDBJ whole genome shotgun (WGS) entry which is preliminary data.</text>
</comment>
<feature type="transmembrane region" description="Helical" evidence="1">
    <location>
        <begin position="30"/>
        <end position="47"/>
    </location>
</feature>
<dbReference type="Pfam" id="PF04020">
    <property type="entry name" value="Phage_holin_4_2"/>
    <property type="match status" value="1"/>
</dbReference>
<reference evidence="2 3" key="1">
    <citation type="journal article" date="2016" name="Nat. Commun.">
        <title>Thousands of microbial genomes shed light on interconnected biogeochemical processes in an aquifer system.</title>
        <authorList>
            <person name="Anantharaman K."/>
            <person name="Brown C.T."/>
            <person name="Hug L.A."/>
            <person name="Sharon I."/>
            <person name="Castelle C.J."/>
            <person name="Probst A.J."/>
            <person name="Thomas B.C."/>
            <person name="Singh A."/>
            <person name="Wilkins M.J."/>
            <person name="Karaoz U."/>
            <person name="Brodie E.L."/>
            <person name="Williams K.H."/>
            <person name="Hubbard S.S."/>
            <person name="Banfield J.F."/>
        </authorList>
    </citation>
    <scope>NUCLEOTIDE SEQUENCE [LARGE SCALE GENOMIC DNA]</scope>
</reference>
<feature type="transmembrane region" description="Helical" evidence="1">
    <location>
        <begin position="5"/>
        <end position="24"/>
    </location>
</feature>